<dbReference type="STRING" id="1134406.ADN00_18015"/>
<dbReference type="OrthoDB" id="3034217at2"/>
<dbReference type="Gene3D" id="1.40.20.10">
    <property type="entry name" value="CHAD domain"/>
    <property type="match status" value="1"/>
</dbReference>
<accession>A0A0P6WJY6</accession>
<protein>
    <recommendedName>
        <fullName evidence="1">CHAD domain-containing protein</fullName>
    </recommendedName>
</protein>
<dbReference type="InterPro" id="IPR038186">
    <property type="entry name" value="CHAD_dom_sf"/>
</dbReference>
<dbReference type="Proteomes" id="UP000050417">
    <property type="component" value="Unassembled WGS sequence"/>
</dbReference>
<dbReference type="AlphaFoldDB" id="A0A0P6WJY6"/>
<dbReference type="SMART" id="SM00880">
    <property type="entry name" value="CHAD"/>
    <property type="match status" value="1"/>
</dbReference>
<dbReference type="EMBL" id="LGCL01000045">
    <property type="protein sequence ID" value="KPL69969.1"/>
    <property type="molecule type" value="Genomic_DNA"/>
</dbReference>
<keyword evidence="3" id="KW-1185">Reference proteome</keyword>
<evidence type="ECO:0000313" key="2">
    <source>
        <dbReference type="EMBL" id="KPL69969.1"/>
    </source>
</evidence>
<gene>
    <name evidence="2" type="ORF">ADN00_18015</name>
</gene>
<name>A0A0P6WJY6_9CHLR</name>
<evidence type="ECO:0000313" key="3">
    <source>
        <dbReference type="Proteomes" id="UP000050417"/>
    </source>
</evidence>
<dbReference type="PANTHER" id="PTHR39339">
    <property type="entry name" value="SLR1444 PROTEIN"/>
    <property type="match status" value="1"/>
</dbReference>
<proteinExistence type="predicted"/>
<evidence type="ECO:0000259" key="1">
    <source>
        <dbReference type="PROSITE" id="PS51708"/>
    </source>
</evidence>
<dbReference type="PANTHER" id="PTHR39339:SF1">
    <property type="entry name" value="CHAD DOMAIN-CONTAINING PROTEIN"/>
    <property type="match status" value="1"/>
</dbReference>
<dbReference type="PROSITE" id="PS51708">
    <property type="entry name" value="CHAD"/>
    <property type="match status" value="1"/>
</dbReference>
<dbReference type="InterPro" id="IPR007899">
    <property type="entry name" value="CHAD_dom"/>
</dbReference>
<feature type="domain" description="CHAD" evidence="1">
    <location>
        <begin position="4"/>
        <end position="288"/>
    </location>
</feature>
<sequence length="336" mass="39103">MKKKKKMDECTCSFGAEIIEKHRQAVAAEIDGVIQSDDIEYIHRMRVATRRLRSAIPLFQSCFSKNQAADWLKQSRAVTRALGEARDLDVQIEKLDQAIAAVKTVQFRPGMRRLRLRLTQKRLSIHNHVIEAMRQLQESRLLPRIETTLAPYLVTPTGQPPSLPLYQLAAQAITQRLDIFLACEASIFDPKNIHELHQMRIEAKRLRYTLEIFATLYPGECKSELKAIKSVQELLGDIHDCDVWTEFLPEFITQETYRALEYHGHTRAMNILRPGLQHFLQFQQQTRAELYQRFLVEWQSWQQENVWPQLRQIVSAPLDVYPNESATDAPREQPCE</sequence>
<organism evidence="2 3">
    <name type="scientific">Ornatilinea apprima</name>
    <dbReference type="NCBI Taxonomy" id="1134406"/>
    <lineage>
        <taxon>Bacteria</taxon>
        <taxon>Bacillati</taxon>
        <taxon>Chloroflexota</taxon>
        <taxon>Anaerolineae</taxon>
        <taxon>Anaerolineales</taxon>
        <taxon>Anaerolineaceae</taxon>
        <taxon>Ornatilinea</taxon>
    </lineage>
</organism>
<comment type="caution">
    <text evidence="2">The sequence shown here is derived from an EMBL/GenBank/DDBJ whole genome shotgun (WGS) entry which is preliminary data.</text>
</comment>
<reference evidence="2 3" key="1">
    <citation type="submission" date="2015-07" db="EMBL/GenBank/DDBJ databases">
        <title>Genome sequence of Ornatilinea apprima DSM 23815.</title>
        <authorList>
            <person name="Hemp J."/>
            <person name="Ward L.M."/>
            <person name="Pace L.A."/>
            <person name="Fischer W.W."/>
        </authorList>
    </citation>
    <scope>NUCLEOTIDE SEQUENCE [LARGE SCALE GENOMIC DNA]</scope>
    <source>
        <strain evidence="2 3">P3M-1</strain>
    </source>
</reference>
<dbReference type="RefSeq" id="WP_075064434.1">
    <property type="nucleotide sequence ID" value="NZ_LGCL01000045.1"/>
</dbReference>
<dbReference type="Pfam" id="PF05235">
    <property type="entry name" value="CHAD"/>
    <property type="match status" value="1"/>
</dbReference>